<reference evidence="5 6" key="1">
    <citation type="journal article" date="2012" name="Genome Biol.">
        <title>The genome of the polar eukaryotic microalga coccomyxa subellipsoidea reveals traits of cold adaptation.</title>
        <authorList>
            <person name="Blanc G."/>
            <person name="Agarkova I."/>
            <person name="Grimwood J."/>
            <person name="Kuo A."/>
            <person name="Brueggeman A."/>
            <person name="Dunigan D."/>
            <person name="Gurnon J."/>
            <person name="Ladunga I."/>
            <person name="Lindquist E."/>
            <person name="Lucas S."/>
            <person name="Pangilinan J."/>
            <person name="Proschold T."/>
            <person name="Salamov A."/>
            <person name="Schmutz J."/>
            <person name="Weeks D."/>
            <person name="Yamada T."/>
            <person name="Claverie J.M."/>
            <person name="Grigoriev I."/>
            <person name="Van Etten J."/>
            <person name="Lomsadze A."/>
            <person name="Borodovsky M."/>
        </authorList>
    </citation>
    <scope>NUCLEOTIDE SEQUENCE [LARGE SCALE GENOMIC DNA]</scope>
    <source>
        <strain evidence="5 6">C-169</strain>
    </source>
</reference>
<sequence>MVSVLALLPAVIALLGAAIVVPWDKTISTEPLLRNTTATENCGPIDDSQYSRRTVYFPSNDLQLEGWLYLPKVLIDPFGVEERPPIVVLAHGIAGQKDMGLHPFAEVFAQRGLAVLVFDYRNFGGSEGEPRNWVSPKRHLEDWDAALDYVRSTLGAEVDVRRIGLWGTSFAGGHVLVTAAKEGINISAVVSQVPHLSGFEASKRSLKNRGIPQSVRLFLAGLHDRARVLVGQSPAYLKVAGPPGSNSFMELPEEEMQFKLEAGCVATQGGWQNRILARLANELSRYNPIHYVPEVKAPVLLVATTRDALCPISVAQRAAELNSNVQLFERDVGKCLKPLHAQLSAANLKDMPSHCRYHFPSGICQGPAC</sequence>
<gene>
    <name evidence="5" type="ORF">COCSUDRAFT_11571</name>
</gene>
<evidence type="ECO:0000256" key="3">
    <source>
        <dbReference type="SAM" id="SignalP"/>
    </source>
</evidence>
<dbReference type="InterPro" id="IPR050261">
    <property type="entry name" value="FrsA_esterase"/>
</dbReference>
<dbReference type="Proteomes" id="UP000007264">
    <property type="component" value="Unassembled WGS sequence"/>
</dbReference>
<dbReference type="GeneID" id="17045700"/>
<comment type="caution">
    <text evidence="5">The sequence shown here is derived from an EMBL/GenBank/DDBJ whole genome shotgun (WGS) entry which is preliminary data.</text>
</comment>
<name>I0ZAL6_COCSC</name>
<proteinExistence type="inferred from homology"/>
<keyword evidence="3" id="KW-0732">Signal</keyword>
<dbReference type="GO" id="GO:0016788">
    <property type="term" value="F:hydrolase activity, acting on ester bonds"/>
    <property type="evidence" value="ECO:0007669"/>
    <property type="project" value="UniProtKB-ARBA"/>
</dbReference>
<evidence type="ECO:0000313" key="5">
    <source>
        <dbReference type="EMBL" id="EIE27685.1"/>
    </source>
</evidence>
<evidence type="ECO:0000256" key="2">
    <source>
        <dbReference type="ARBA" id="ARBA00038115"/>
    </source>
</evidence>
<keyword evidence="6" id="KW-1185">Reference proteome</keyword>
<dbReference type="PANTHER" id="PTHR22946">
    <property type="entry name" value="DIENELACTONE HYDROLASE DOMAIN-CONTAINING PROTEIN-RELATED"/>
    <property type="match status" value="1"/>
</dbReference>
<dbReference type="KEGG" id="csl:COCSUDRAFT_11571"/>
<evidence type="ECO:0000256" key="1">
    <source>
        <dbReference type="ARBA" id="ARBA00022801"/>
    </source>
</evidence>
<feature type="signal peptide" evidence="3">
    <location>
        <begin position="1"/>
        <end position="18"/>
    </location>
</feature>
<dbReference type="EMBL" id="AGSI01000001">
    <property type="protein sequence ID" value="EIE27685.1"/>
    <property type="molecule type" value="Genomic_DNA"/>
</dbReference>
<dbReference type="OrthoDB" id="2498029at2759"/>
<keyword evidence="1" id="KW-0378">Hydrolase</keyword>
<feature type="chain" id="PRO_5003636933" evidence="3">
    <location>
        <begin position="19"/>
        <end position="369"/>
    </location>
</feature>
<dbReference type="SUPFAM" id="SSF53474">
    <property type="entry name" value="alpha/beta-Hydrolases"/>
    <property type="match status" value="1"/>
</dbReference>
<dbReference type="AlphaFoldDB" id="I0ZAL6"/>
<dbReference type="RefSeq" id="XP_005652229.1">
    <property type="nucleotide sequence ID" value="XM_005652172.1"/>
</dbReference>
<comment type="similarity">
    <text evidence="2">Belongs to the AB hydrolase superfamily. FUS2 hydrolase family.</text>
</comment>
<evidence type="ECO:0000259" key="4">
    <source>
        <dbReference type="Pfam" id="PF00561"/>
    </source>
</evidence>
<dbReference type="STRING" id="574566.I0ZAL6"/>
<evidence type="ECO:0000313" key="6">
    <source>
        <dbReference type="Proteomes" id="UP000007264"/>
    </source>
</evidence>
<dbReference type="Gene3D" id="3.40.50.1820">
    <property type="entry name" value="alpha/beta hydrolase"/>
    <property type="match status" value="1"/>
</dbReference>
<dbReference type="PANTHER" id="PTHR22946:SF9">
    <property type="entry name" value="POLYKETIDE TRANSFERASE AF380"/>
    <property type="match status" value="1"/>
</dbReference>
<organism evidence="5 6">
    <name type="scientific">Coccomyxa subellipsoidea (strain C-169)</name>
    <name type="common">Green microalga</name>
    <dbReference type="NCBI Taxonomy" id="574566"/>
    <lineage>
        <taxon>Eukaryota</taxon>
        <taxon>Viridiplantae</taxon>
        <taxon>Chlorophyta</taxon>
        <taxon>core chlorophytes</taxon>
        <taxon>Trebouxiophyceae</taxon>
        <taxon>Trebouxiophyceae incertae sedis</taxon>
        <taxon>Coccomyxaceae</taxon>
        <taxon>Coccomyxa</taxon>
        <taxon>Coccomyxa subellipsoidea</taxon>
    </lineage>
</organism>
<accession>I0ZAL6</accession>
<dbReference type="Pfam" id="PF00561">
    <property type="entry name" value="Abhydrolase_1"/>
    <property type="match status" value="1"/>
</dbReference>
<dbReference type="eggNOG" id="ENOG502RZEK">
    <property type="taxonomic scope" value="Eukaryota"/>
</dbReference>
<dbReference type="InterPro" id="IPR029058">
    <property type="entry name" value="AB_hydrolase_fold"/>
</dbReference>
<dbReference type="InterPro" id="IPR000073">
    <property type="entry name" value="AB_hydrolase_1"/>
</dbReference>
<feature type="domain" description="AB hydrolase-1" evidence="4">
    <location>
        <begin position="85"/>
        <end position="328"/>
    </location>
</feature>
<protein>
    <submittedName>
        <fullName evidence="5">Alpha/beta-hydrolase</fullName>
    </submittedName>
</protein>